<gene>
    <name evidence="1" type="ORF">D6858_15320</name>
</gene>
<protein>
    <submittedName>
        <fullName evidence="1">Phage tail assembly chaperone</fullName>
    </submittedName>
</protein>
<reference evidence="1 2" key="1">
    <citation type="submission" date="2018-09" db="EMBL/GenBank/DDBJ databases">
        <title>Altererythrobacter sp.Ery1 and Ery12, the genome sequencing of novel strains in genus Alterythrobacter.</title>
        <authorList>
            <person name="Cheng H."/>
            <person name="Wu Y.-H."/>
            <person name="Fang C."/>
            <person name="Xu X.-W."/>
        </authorList>
    </citation>
    <scope>NUCLEOTIDE SEQUENCE [LARGE SCALE GENOMIC DNA]</scope>
    <source>
        <strain evidence="1 2">Ery12</strain>
    </source>
</reference>
<evidence type="ECO:0000313" key="1">
    <source>
        <dbReference type="EMBL" id="RJX65665.1"/>
    </source>
</evidence>
<dbReference type="InterPro" id="IPR019056">
    <property type="entry name" value="Phage_TAC_6"/>
</dbReference>
<dbReference type="Proteomes" id="UP000284322">
    <property type="component" value="Unassembled WGS sequence"/>
</dbReference>
<dbReference type="RefSeq" id="WP_120112620.1">
    <property type="nucleotide sequence ID" value="NZ_RAHJ01000022.1"/>
</dbReference>
<sequence length="72" mass="7446">MSASSAHFAASAAMLSGIAARTLGWPPDLFWNATPAELAMSLAPPAAHPSTPAPLGRADFLRLIESESDGRN</sequence>
<proteinExistence type="predicted"/>
<name>A0A419QYB7_9SPHN</name>
<evidence type="ECO:0000313" key="2">
    <source>
        <dbReference type="Proteomes" id="UP000284322"/>
    </source>
</evidence>
<accession>A0A419QYB7</accession>
<dbReference type="EMBL" id="RAHJ01000022">
    <property type="protein sequence ID" value="RJX65665.1"/>
    <property type="molecule type" value="Genomic_DNA"/>
</dbReference>
<dbReference type="Pfam" id="PF09550">
    <property type="entry name" value="Phage_TAC_6"/>
    <property type="match status" value="1"/>
</dbReference>
<keyword evidence="2" id="KW-1185">Reference proteome</keyword>
<organism evidence="1 2">
    <name type="scientific">Tsuneonella suprasediminis</name>
    <dbReference type="NCBI Taxonomy" id="2306996"/>
    <lineage>
        <taxon>Bacteria</taxon>
        <taxon>Pseudomonadati</taxon>
        <taxon>Pseudomonadota</taxon>
        <taxon>Alphaproteobacteria</taxon>
        <taxon>Sphingomonadales</taxon>
        <taxon>Erythrobacteraceae</taxon>
        <taxon>Tsuneonella</taxon>
    </lineage>
</organism>
<dbReference type="AlphaFoldDB" id="A0A419QYB7"/>
<comment type="caution">
    <text evidence="1">The sequence shown here is derived from an EMBL/GenBank/DDBJ whole genome shotgun (WGS) entry which is preliminary data.</text>
</comment>